<dbReference type="GO" id="GO:0000070">
    <property type="term" value="P:mitotic sister chromatid segregation"/>
    <property type="evidence" value="ECO:0007669"/>
    <property type="project" value="TreeGrafter"/>
</dbReference>
<accession>A0A0B1P5A1</accession>
<dbReference type="GO" id="GO:0000939">
    <property type="term" value="C:inner kinetochore"/>
    <property type="evidence" value="ECO:0007669"/>
    <property type="project" value="TreeGrafter"/>
</dbReference>
<dbReference type="GO" id="GO:0034080">
    <property type="term" value="P:CENP-A containing chromatin assembly"/>
    <property type="evidence" value="ECO:0007669"/>
    <property type="project" value="TreeGrafter"/>
</dbReference>
<proteinExistence type="inferred from homology"/>
<keyword evidence="8" id="KW-1185">Reference proteome</keyword>
<evidence type="ECO:0000256" key="2">
    <source>
        <dbReference type="ARBA" id="ARBA00004584"/>
    </source>
</evidence>
<protein>
    <submittedName>
        <fullName evidence="7">Putative mis6 domain-containing protein</fullName>
    </submittedName>
</protein>
<evidence type="ECO:0000256" key="3">
    <source>
        <dbReference type="ARBA" id="ARBA00005470"/>
    </source>
</evidence>
<keyword evidence="6" id="KW-0137">Centromere</keyword>
<keyword evidence="4" id="KW-0158">Chromosome</keyword>
<sequence>MELIQQTGNEPALIGLLKVFKIFVPDVIFGHKADGYAPLFTHPNPEWRDRLDEIQKQALLLKMQDTLVCEDKNCRLFKNRGIYTNKISKIGLPVTETSHTQESSITLEEIENIHGLVRYFERIHVPNQLVAMLGDPLLQKFLQLRSSESDLKRIDHWLLAFFEDKLSRGCTENGDVSEILRLILEYTNSSKKIPSACISYIKSMIPTWNGLRDRDIILDLLVYTQLDSFEDIFENLLSPLEEAILSDGSVDSKLALLKFYTALLNRWTIGVLIQPESASIIEASVTALVKHANDLALTILQISNSVSKILMVLIFYEAVAVSTQNIALHSSLYLVLPHPEAIYLLCFTSSLSVLSSICGVLAIYKRLLDDTSLSGRIKITISCLEHFNAYLIDICNCLWRDRAFNTKDLNTKGCLLSTPVVDELSRYLVDHSNNLVSLQSTFNFSFSPVTCLLAMKCFRREENLWQVNDGLEDEMVNIGPVTQSYLKNLRRRRKEELGDDRIVISWHDYKLAILDYLEEMGAPGISDLIHSTLKNLSNRPREIKTL</sequence>
<dbReference type="EMBL" id="JNVN01002568">
    <property type="protein sequence ID" value="KHJ31809.1"/>
    <property type="molecule type" value="Genomic_DNA"/>
</dbReference>
<dbReference type="STRING" id="52586.A0A0B1P5A1"/>
<evidence type="ECO:0000313" key="8">
    <source>
        <dbReference type="Proteomes" id="UP000030854"/>
    </source>
</evidence>
<dbReference type="Proteomes" id="UP000030854">
    <property type="component" value="Unassembled WGS sequence"/>
</dbReference>
<keyword evidence="5" id="KW-0539">Nucleus</keyword>
<evidence type="ECO:0000256" key="6">
    <source>
        <dbReference type="ARBA" id="ARBA00023328"/>
    </source>
</evidence>
<reference evidence="7 8" key="1">
    <citation type="journal article" date="2014" name="BMC Genomics">
        <title>Adaptive genomic structural variation in the grape powdery mildew pathogen, Erysiphe necator.</title>
        <authorList>
            <person name="Jones L."/>
            <person name="Riaz S."/>
            <person name="Morales-Cruz A."/>
            <person name="Amrine K.C."/>
            <person name="McGuire B."/>
            <person name="Gubler W.D."/>
            <person name="Walker M.A."/>
            <person name="Cantu D."/>
        </authorList>
    </citation>
    <scope>NUCLEOTIDE SEQUENCE [LARGE SCALE GENOMIC DNA]</scope>
    <source>
        <strain evidence="8">c</strain>
    </source>
</reference>
<dbReference type="OMA" id="RVFKNYY"/>
<dbReference type="AlphaFoldDB" id="A0A0B1P5A1"/>
<evidence type="ECO:0000313" key="7">
    <source>
        <dbReference type="EMBL" id="KHJ31809.1"/>
    </source>
</evidence>
<comment type="caution">
    <text evidence="7">The sequence shown here is derived from an EMBL/GenBank/DDBJ whole genome shotgun (WGS) entry which is preliminary data.</text>
</comment>
<name>A0A0B1P5A1_UNCNE</name>
<dbReference type="GO" id="GO:0005634">
    <property type="term" value="C:nucleus"/>
    <property type="evidence" value="ECO:0007669"/>
    <property type="project" value="UniProtKB-SubCell"/>
</dbReference>
<evidence type="ECO:0000256" key="4">
    <source>
        <dbReference type="ARBA" id="ARBA00022454"/>
    </source>
</evidence>
<dbReference type="HOGENOM" id="CLU_023256_0_0_1"/>
<dbReference type="PANTHER" id="PTHR48208:SF2">
    <property type="entry name" value="CENTROMERE PROTEIN I"/>
    <property type="match status" value="1"/>
</dbReference>
<dbReference type="PANTHER" id="PTHR48208">
    <property type="entry name" value="CENTROMERE PROTEIN I"/>
    <property type="match status" value="1"/>
</dbReference>
<dbReference type="InterPro" id="IPR012485">
    <property type="entry name" value="CENP-I"/>
</dbReference>
<evidence type="ECO:0000256" key="1">
    <source>
        <dbReference type="ARBA" id="ARBA00004123"/>
    </source>
</evidence>
<organism evidence="7 8">
    <name type="scientific">Uncinula necator</name>
    <name type="common">Grape powdery mildew</name>
    <dbReference type="NCBI Taxonomy" id="52586"/>
    <lineage>
        <taxon>Eukaryota</taxon>
        <taxon>Fungi</taxon>
        <taxon>Dikarya</taxon>
        <taxon>Ascomycota</taxon>
        <taxon>Pezizomycotina</taxon>
        <taxon>Leotiomycetes</taxon>
        <taxon>Erysiphales</taxon>
        <taxon>Erysiphaceae</taxon>
        <taxon>Erysiphe</taxon>
    </lineage>
</organism>
<gene>
    <name evidence="7" type="ORF">EV44_g4952</name>
</gene>
<dbReference type="Pfam" id="PF07778">
    <property type="entry name" value="CENP-I"/>
    <property type="match status" value="1"/>
</dbReference>
<evidence type="ECO:0000256" key="5">
    <source>
        <dbReference type="ARBA" id="ARBA00023242"/>
    </source>
</evidence>
<comment type="subcellular location">
    <subcellularLocation>
        <location evidence="2">Chromosome</location>
        <location evidence="2">Centromere</location>
    </subcellularLocation>
    <subcellularLocation>
        <location evidence="1">Nucleus</location>
    </subcellularLocation>
</comment>
<comment type="similarity">
    <text evidence="3">Belongs to the CENP-I/CTF3 family.</text>
</comment>